<dbReference type="Proteomes" id="UP001596501">
    <property type="component" value="Unassembled WGS sequence"/>
</dbReference>
<protein>
    <recommendedName>
        <fullName evidence="3">4Fe-4S ferredoxin-type domain-containing protein</fullName>
    </recommendedName>
</protein>
<reference evidence="2" key="1">
    <citation type="journal article" date="2019" name="Int. J. Syst. Evol. Microbiol.">
        <title>The Global Catalogue of Microorganisms (GCM) 10K type strain sequencing project: providing services to taxonomists for standard genome sequencing and annotation.</title>
        <authorList>
            <consortium name="The Broad Institute Genomics Platform"/>
            <consortium name="The Broad Institute Genome Sequencing Center for Infectious Disease"/>
            <person name="Wu L."/>
            <person name="Ma J."/>
        </authorList>
    </citation>
    <scope>NUCLEOTIDE SEQUENCE [LARGE SCALE GENOMIC DNA]</scope>
    <source>
        <strain evidence="2">CGMCC 1.12371</strain>
    </source>
</reference>
<gene>
    <name evidence="1" type="ORF">ACFQPB_02085</name>
</gene>
<sequence length="101" mass="10702">MIHPDAPPKPALGAPCNGCGVCCLSEPCPLGMVLSGRRRGACAALRWSDVTGRYQCGALTEPEAVLRPGWRWAAPLMRCLAPRWIAAGVGCDAHLETTPHP</sequence>
<organism evidence="1 2">
    <name type="scientific">Hydrogenophaga atypica</name>
    <dbReference type="NCBI Taxonomy" id="249409"/>
    <lineage>
        <taxon>Bacteria</taxon>
        <taxon>Pseudomonadati</taxon>
        <taxon>Pseudomonadota</taxon>
        <taxon>Betaproteobacteria</taxon>
        <taxon>Burkholderiales</taxon>
        <taxon>Comamonadaceae</taxon>
        <taxon>Hydrogenophaga</taxon>
    </lineage>
</organism>
<evidence type="ECO:0000313" key="1">
    <source>
        <dbReference type="EMBL" id="MFC7407645.1"/>
    </source>
</evidence>
<accession>A0ABW2QDV5</accession>
<comment type="caution">
    <text evidence="1">The sequence shown here is derived from an EMBL/GenBank/DDBJ whole genome shotgun (WGS) entry which is preliminary data.</text>
</comment>
<keyword evidence="2" id="KW-1185">Reference proteome</keyword>
<proteinExistence type="predicted"/>
<dbReference type="EMBL" id="JBHTCA010000001">
    <property type="protein sequence ID" value="MFC7407645.1"/>
    <property type="molecule type" value="Genomic_DNA"/>
</dbReference>
<evidence type="ECO:0008006" key="3">
    <source>
        <dbReference type="Google" id="ProtNLM"/>
    </source>
</evidence>
<evidence type="ECO:0000313" key="2">
    <source>
        <dbReference type="Proteomes" id="UP001596501"/>
    </source>
</evidence>
<dbReference type="RefSeq" id="WP_382219493.1">
    <property type="nucleotide sequence ID" value="NZ_JBHTCA010000001.1"/>
</dbReference>
<name>A0ABW2QDV5_9BURK</name>